<dbReference type="PANTHER" id="PTHR31956">
    <property type="entry name" value="NON-SPECIFIC PHOSPHOLIPASE C4-RELATED"/>
    <property type="match status" value="1"/>
</dbReference>
<feature type="region of interest" description="Disordered" evidence="2">
    <location>
        <begin position="444"/>
        <end position="465"/>
    </location>
</feature>
<evidence type="ECO:0000313" key="4">
    <source>
        <dbReference type="EMBL" id="ABF39736.1"/>
    </source>
</evidence>
<dbReference type="CDD" id="cd16013">
    <property type="entry name" value="AcpA"/>
    <property type="match status" value="1"/>
</dbReference>
<evidence type="ECO:0000256" key="2">
    <source>
        <dbReference type="SAM" id="MobiDB-lite"/>
    </source>
</evidence>
<evidence type="ECO:0000256" key="1">
    <source>
        <dbReference type="ARBA" id="ARBA00022801"/>
    </source>
</evidence>
<dbReference type="KEGG" id="aba:Acid345_0731"/>
<feature type="signal peptide" evidence="3">
    <location>
        <begin position="1"/>
        <end position="18"/>
    </location>
</feature>
<accession>Q1ITR4</accession>
<keyword evidence="1 4" id="KW-0378">Hydrolase</keyword>
<gene>
    <name evidence="4" type="ordered locus">Acid345_0731</name>
</gene>
<dbReference type="PANTHER" id="PTHR31956:SF1">
    <property type="entry name" value="NON-SPECIFIC PHOSPHOLIPASE C1"/>
    <property type="match status" value="1"/>
</dbReference>
<proteinExistence type="predicted"/>
<dbReference type="EC" id="3.1.4.3" evidence="4"/>
<dbReference type="AlphaFoldDB" id="Q1ITR4"/>
<dbReference type="EMBL" id="CP000360">
    <property type="protein sequence ID" value="ABF39736.1"/>
    <property type="molecule type" value="Genomic_DNA"/>
</dbReference>
<protein>
    <submittedName>
        <fullName evidence="4">Phospholipase C</fullName>
        <ecNumber evidence="4">3.1.4.3</ecNumber>
    </submittedName>
</protein>
<dbReference type="EnsemblBacteria" id="ABF39736">
    <property type="protein sequence ID" value="ABF39736"/>
    <property type="gene ID" value="Acid345_0731"/>
</dbReference>
<dbReference type="RefSeq" id="WP_011521538.1">
    <property type="nucleotide sequence ID" value="NC_008009.1"/>
</dbReference>
<dbReference type="Gene3D" id="3.40.720.10">
    <property type="entry name" value="Alkaline Phosphatase, subunit A"/>
    <property type="match status" value="2"/>
</dbReference>
<dbReference type="eggNOG" id="COG3511">
    <property type="taxonomic scope" value="Bacteria"/>
</dbReference>
<organism evidence="4 5">
    <name type="scientific">Koribacter versatilis (strain Ellin345)</name>
    <dbReference type="NCBI Taxonomy" id="204669"/>
    <lineage>
        <taxon>Bacteria</taxon>
        <taxon>Pseudomonadati</taxon>
        <taxon>Acidobacteriota</taxon>
        <taxon>Terriglobia</taxon>
        <taxon>Terriglobales</taxon>
        <taxon>Candidatus Korobacteraceae</taxon>
        <taxon>Candidatus Korobacter</taxon>
    </lineage>
</organism>
<dbReference type="STRING" id="204669.Acid345_0731"/>
<evidence type="ECO:0000256" key="3">
    <source>
        <dbReference type="SAM" id="SignalP"/>
    </source>
</evidence>
<dbReference type="GO" id="GO:0034480">
    <property type="term" value="F:phosphatidylcholine phospholipase C activity"/>
    <property type="evidence" value="ECO:0007669"/>
    <property type="project" value="UniProtKB-EC"/>
</dbReference>
<sequence length="465" mass="49851">MKRSFLVVLLALCLAAFSGCGSSSGGSGSGGSGGSGGGGGGSKPPGNGQLSQLNHIVFMLQENRSFDQYFGKLNDYRTAHGKGADVDGLPAGASNPSNDGTSTVASFHFATVCSENVTPSWNASRRDINRYNPTSTTYNMDGFVYSAAHYAQDNNAQRPGAYTDTEGIRAMGYYTDADLPYYYFMATQFATSDRFFSPILSRTPPNRLATFAASALGVVNDIPANTTYSQDTIFTLLQNAGITWKIYETSGNTYLGYFGSFYAKYKSTNIAPISQYFDDVKNGKLPQVAFIETGVETSDEGGTSSLDEHPDANIQKGAAYVAKIINALMTSSSWKDSAFILTYDEGGGNYDHVPPHSAAVPDSTPPMLQPTDDPDTYNRTGFRVPILVISPFTKVGYVSHTVMDTTAILKFIEKRFSLPSLTARDAAQADMSEFFDFTNIPNQTAPSGVPTQPTSGTCSIHSITP</sequence>
<dbReference type="PROSITE" id="PS51257">
    <property type="entry name" value="PROKAR_LIPOPROTEIN"/>
    <property type="match status" value="1"/>
</dbReference>
<dbReference type="InterPro" id="IPR017850">
    <property type="entry name" value="Alkaline_phosphatase_core_sf"/>
</dbReference>
<keyword evidence="5" id="KW-1185">Reference proteome</keyword>
<dbReference type="HOGENOM" id="CLU_029943_2_1_0"/>
<name>Q1ITR4_KORVE</name>
<keyword evidence="3" id="KW-0732">Signal</keyword>
<dbReference type="Proteomes" id="UP000002432">
    <property type="component" value="Chromosome"/>
</dbReference>
<dbReference type="InterPro" id="IPR007312">
    <property type="entry name" value="Phosphoesterase"/>
</dbReference>
<feature type="region of interest" description="Disordered" evidence="2">
    <location>
        <begin position="20"/>
        <end position="48"/>
    </location>
</feature>
<feature type="chain" id="PRO_5004191645" evidence="3">
    <location>
        <begin position="19"/>
        <end position="465"/>
    </location>
</feature>
<feature type="compositionally biased region" description="Gly residues" evidence="2">
    <location>
        <begin position="22"/>
        <end position="43"/>
    </location>
</feature>
<reference evidence="4 5" key="1">
    <citation type="journal article" date="2009" name="Appl. Environ. Microbiol.">
        <title>Three genomes from the phylum Acidobacteria provide insight into the lifestyles of these microorganisms in soils.</title>
        <authorList>
            <person name="Ward N.L."/>
            <person name="Challacombe J.F."/>
            <person name="Janssen P.H."/>
            <person name="Henrissat B."/>
            <person name="Coutinho P.M."/>
            <person name="Wu M."/>
            <person name="Xie G."/>
            <person name="Haft D.H."/>
            <person name="Sait M."/>
            <person name="Badger J."/>
            <person name="Barabote R.D."/>
            <person name="Bradley B."/>
            <person name="Brettin T.S."/>
            <person name="Brinkac L.M."/>
            <person name="Bruce D."/>
            <person name="Creasy T."/>
            <person name="Daugherty S.C."/>
            <person name="Davidsen T.M."/>
            <person name="DeBoy R.T."/>
            <person name="Detter J.C."/>
            <person name="Dodson R.J."/>
            <person name="Durkin A.S."/>
            <person name="Ganapathy A."/>
            <person name="Gwinn-Giglio M."/>
            <person name="Han C.S."/>
            <person name="Khouri H."/>
            <person name="Kiss H."/>
            <person name="Kothari S.P."/>
            <person name="Madupu R."/>
            <person name="Nelson K.E."/>
            <person name="Nelson W.C."/>
            <person name="Paulsen I."/>
            <person name="Penn K."/>
            <person name="Ren Q."/>
            <person name="Rosovitz M.J."/>
            <person name="Selengut J.D."/>
            <person name="Shrivastava S."/>
            <person name="Sullivan S.A."/>
            <person name="Tapia R."/>
            <person name="Thompson L.S."/>
            <person name="Watkins K.L."/>
            <person name="Yang Q."/>
            <person name="Yu C."/>
            <person name="Zafar N."/>
            <person name="Zhou L."/>
            <person name="Kuske C.R."/>
        </authorList>
    </citation>
    <scope>NUCLEOTIDE SEQUENCE [LARGE SCALE GENOMIC DNA]</scope>
    <source>
        <strain evidence="4 5">Ellin345</strain>
    </source>
</reference>
<evidence type="ECO:0000313" key="5">
    <source>
        <dbReference type="Proteomes" id="UP000002432"/>
    </source>
</evidence>
<dbReference type="Pfam" id="PF04185">
    <property type="entry name" value="Phosphoesterase"/>
    <property type="match status" value="1"/>
</dbReference>